<reference evidence="3" key="2">
    <citation type="submission" date="2023-06" db="EMBL/GenBank/DDBJ databases">
        <authorList>
            <person name="Swenson N.G."/>
            <person name="Wegrzyn J.L."/>
            <person name="Mcevoy S.L."/>
        </authorList>
    </citation>
    <scope>NUCLEOTIDE SEQUENCE</scope>
    <source>
        <strain evidence="3">NS2018</strain>
        <tissue evidence="3">Leaf</tissue>
    </source>
</reference>
<evidence type="ECO:0000256" key="1">
    <source>
        <dbReference type="SAM" id="MobiDB-lite"/>
    </source>
</evidence>
<feature type="chain" id="PRO_5041236429" evidence="2">
    <location>
        <begin position="23"/>
        <end position="328"/>
    </location>
</feature>
<reference evidence="3" key="1">
    <citation type="journal article" date="2022" name="Plant J.">
        <title>Strategies of tolerance reflected in two North American maple genomes.</title>
        <authorList>
            <person name="McEvoy S.L."/>
            <person name="Sezen U.U."/>
            <person name="Trouern-Trend A."/>
            <person name="McMahon S.M."/>
            <person name="Schaberg P.G."/>
            <person name="Yang J."/>
            <person name="Wegrzyn J.L."/>
            <person name="Swenson N.G."/>
        </authorList>
    </citation>
    <scope>NUCLEOTIDE SEQUENCE</scope>
    <source>
        <strain evidence="3">NS2018</strain>
    </source>
</reference>
<dbReference type="EMBL" id="JAUESC010000380">
    <property type="protein sequence ID" value="KAK0591334.1"/>
    <property type="molecule type" value="Genomic_DNA"/>
</dbReference>
<evidence type="ECO:0000313" key="4">
    <source>
        <dbReference type="Proteomes" id="UP001168877"/>
    </source>
</evidence>
<comment type="caution">
    <text evidence="3">The sequence shown here is derived from an EMBL/GenBank/DDBJ whole genome shotgun (WGS) entry which is preliminary data.</text>
</comment>
<protein>
    <submittedName>
        <fullName evidence="3">Uncharacterized protein</fullName>
    </submittedName>
</protein>
<keyword evidence="2" id="KW-0732">Signal</keyword>
<organism evidence="3 4">
    <name type="scientific">Acer saccharum</name>
    <name type="common">Sugar maple</name>
    <dbReference type="NCBI Taxonomy" id="4024"/>
    <lineage>
        <taxon>Eukaryota</taxon>
        <taxon>Viridiplantae</taxon>
        <taxon>Streptophyta</taxon>
        <taxon>Embryophyta</taxon>
        <taxon>Tracheophyta</taxon>
        <taxon>Spermatophyta</taxon>
        <taxon>Magnoliopsida</taxon>
        <taxon>eudicotyledons</taxon>
        <taxon>Gunneridae</taxon>
        <taxon>Pentapetalae</taxon>
        <taxon>rosids</taxon>
        <taxon>malvids</taxon>
        <taxon>Sapindales</taxon>
        <taxon>Sapindaceae</taxon>
        <taxon>Hippocastanoideae</taxon>
        <taxon>Acereae</taxon>
        <taxon>Acer</taxon>
    </lineage>
</organism>
<gene>
    <name evidence="3" type="ORF">LWI29_000135</name>
</gene>
<feature type="signal peptide" evidence="2">
    <location>
        <begin position="1"/>
        <end position="22"/>
    </location>
</feature>
<keyword evidence="4" id="KW-1185">Reference proteome</keyword>
<proteinExistence type="predicted"/>
<dbReference type="AlphaFoldDB" id="A0AA39SH62"/>
<evidence type="ECO:0000313" key="3">
    <source>
        <dbReference type="EMBL" id="KAK0591334.1"/>
    </source>
</evidence>
<dbReference type="Proteomes" id="UP001168877">
    <property type="component" value="Unassembled WGS sequence"/>
</dbReference>
<feature type="region of interest" description="Disordered" evidence="1">
    <location>
        <begin position="231"/>
        <end position="262"/>
    </location>
</feature>
<sequence>MSTCITIGVSALLSMNFYVTLRIGCPEAEKNGDFNDQDLLYGPWLKTTIPSRRSVLRGQNGNSDWRVPVERKDSYDLVEAARQYRQQSWTAGKVHRAPGVGAKEILGKEKELKCRNLREEISADGEILGDCLGDKIVNVSEDFSVANGGGLVSTSDFVFKSKRETKSTNALTISNSIGLGLISSGVSLSSRPDVTVSGEFLKLPGTGPILNNILGPMEDVSKNADIGGVEEKSSGLNKEGCGPSEDALFGHDSTKTTGHKKGRWKRVERNEPGDLDTINLMTICGKRQNSEEEGIFKDGAKLPRTDASYSSTELFLSVGQSFPARHSP</sequence>
<evidence type="ECO:0000256" key="2">
    <source>
        <dbReference type="SAM" id="SignalP"/>
    </source>
</evidence>
<name>A0AA39SH62_ACESA</name>
<accession>A0AA39SH62</accession>